<dbReference type="Proteomes" id="UP000287746">
    <property type="component" value="Unassembled WGS sequence"/>
</dbReference>
<dbReference type="AlphaFoldDB" id="A0A2M8WAM0"/>
<gene>
    <name evidence="1" type="ORF">DAH66_21925</name>
</gene>
<proteinExistence type="predicted"/>
<dbReference type="EMBL" id="QQYZ01000042">
    <property type="protein sequence ID" value="RSY76327.1"/>
    <property type="molecule type" value="Genomic_DNA"/>
</dbReference>
<reference evidence="2" key="1">
    <citation type="submission" date="2018-07" db="EMBL/GenBank/DDBJ databases">
        <title>Genomic and Epidemiologic Investigation of an Indolent Hospital Outbreak.</title>
        <authorList>
            <person name="Johnson R.C."/>
            <person name="Deming C."/>
            <person name="Conlan S."/>
            <person name="Zellmer C.J."/>
            <person name="Michelin A.V."/>
            <person name="Lee-Lin S.-Q."/>
            <person name="Thomas P.J."/>
            <person name="Park M."/>
            <person name="Weingarten R.A."/>
            <person name="Less J."/>
            <person name="Dekker J.P."/>
            <person name="Frank K.M."/>
            <person name="Musser K.A."/>
            <person name="Mcquiston J.R."/>
            <person name="Henderson D.K."/>
            <person name="Lau A.F."/>
            <person name="Palmore T.N."/>
            <person name="Segre J.A."/>
        </authorList>
    </citation>
    <scope>NUCLEOTIDE SEQUENCE [LARGE SCALE GENOMIC DNA]</scope>
    <source>
        <strain evidence="2">SK-CDC1_0717</strain>
    </source>
</reference>
<accession>A0A2M8WAM0</accession>
<dbReference type="RefSeq" id="WP_066582060.1">
    <property type="nucleotide sequence ID" value="NZ_PGEN01000001.1"/>
</dbReference>
<name>A0A2M8WAM0_9SPHN</name>
<comment type="caution">
    <text evidence="1">The sequence shown here is derived from an EMBL/GenBank/DDBJ whole genome shotgun (WGS) entry which is preliminary data.</text>
</comment>
<organism evidence="1 2">
    <name type="scientific">Sphingomonas koreensis</name>
    <dbReference type="NCBI Taxonomy" id="93064"/>
    <lineage>
        <taxon>Bacteria</taxon>
        <taxon>Pseudomonadati</taxon>
        <taxon>Pseudomonadota</taxon>
        <taxon>Alphaproteobacteria</taxon>
        <taxon>Sphingomonadales</taxon>
        <taxon>Sphingomonadaceae</taxon>
        <taxon>Sphingomonas</taxon>
    </lineage>
</organism>
<evidence type="ECO:0000313" key="2">
    <source>
        <dbReference type="Proteomes" id="UP000287746"/>
    </source>
</evidence>
<protein>
    <submittedName>
        <fullName evidence="1">Uncharacterized protein</fullName>
    </submittedName>
</protein>
<evidence type="ECO:0000313" key="1">
    <source>
        <dbReference type="EMBL" id="RSY76327.1"/>
    </source>
</evidence>
<sequence length="208" mass="22797">MAKWISPSAAMNMVFDDPARVGSDSDFGFAILWASDGKGRDHSVADLARAKLQPCKPGTNALASQTAGWPTTACDYRLVLARGVPDISARELTEAYDRAEGGQNLLAIVQTLRFDADLPRHAMMHAAYMYAAMSLQPKRLSSIIVQHMPSDARSVRAPHVHVLTLARTHRLSGFGEVHSIFDDSPAQMHRAFETDWRKVRDALVSIGA</sequence>